<dbReference type="CDD" id="cd22280">
    <property type="entry name" value="AcrIF2"/>
    <property type="match status" value="1"/>
</dbReference>
<sequence>MTKTAQMIAQQHKDTVAACEAAEAIAIAKDQVWDGEGYTKYTFDDNSVLIQSGTTQYAMDADDADSIKGYADWLDDEARTAEDSEIKRLLEAVEDEA</sequence>
<proteinExistence type="predicted"/>
<dbReference type="EMBL" id="MH643777">
    <property type="protein sequence ID" value="AXN52894.1"/>
    <property type="molecule type" value="Genomic_DNA"/>
</dbReference>
<dbReference type="InterPro" id="IPR057728">
    <property type="entry name" value="AcrF2"/>
</dbReference>
<accession>A0A346FB19</accession>
<protein>
    <submittedName>
        <fullName evidence="1">Uncharacterized protein</fullName>
    </submittedName>
</protein>
<evidence type="ECO:0000313" key="2">
    <source>
        <dbReference type="Proteomes" id="UP000257245"/>
    </source>
</evidence>
<reference evidence="1 2" key="1">
    <citation type="submission" date="2018-07" db="EMBL/GenBank/DDBJ databases">
        <title>Complete Genome Sequence of the Pseudomonas phage YMC12/01/R960_PAE_BP.</title>
        <authorList>
            <person name="Jeon J."/>
            <person name="Yong D."/>
        </authorList>
    </citation>
    <scope>NUCLEOTIDE SEQUENCE [LARGE SCALE GENOMIC DNA]</scope>
</reference>
<dbReference type="Pfam" id="PF25704">
    <property type="entry name" value="AcrF2"/>
    <property type="match status" value="1"/>
</dbReference>
<gene>
    <name evidence="1" type="ORF">PAE960_00330</name>
</gene>
<organism evidence="1 2">
    <name type="scientific">Pseudomonas phage YMC12/01/R960</name>
    <dbReference type="NCBI Taxonomy" id="2283027"/>
    <lineage>
        <taxon>Viruses</taxon>
        <taxon>Duplodnaviria</taxon>
        <taxon>Heunggongvirae</taxon>
        <taxon>Uroviricota</taxon>
        <taxon>Caudoviricetes</taxon>
        <taxon>Casadabanvirus</taxon>
        <taxon>Casadabanvirus R960</taxon>
    </lineage>
</organism>
<dbReference type="SMR" id="A0A346FB19"/>
<evidence type="ECO:0000313" key="1">
    <source>
        <dbReference type="EMBL" id="AXN52894.1"/>
    </source>
</evidence>
<dbReference type="Proteomes" id="UP000257245">
    <property type="component" value="Segment"/>
</dbReference>
<keyword evidence="2" id="KW-1185">Reference proteome</keyword>
<name>A0A346FB19_9CAUD</name>